<name>A0A6B0SYN8_9EURY</name>
<keyword evidence="3" id="KW-1185">Reference proteome</keyword>
<feature type="region of interest" description="Disordered" evidence="1">
    <location>
        <begin position="233"/>
        <end position="265"/>
    </location>
</feature>
<dbReference type="Gene3D" id="1.10.287.1490">
    <property type="match status" value="1"/>
</dbReference>
<evidence type="ECO:0000313" key="3">
    <source>
        <dbReference type="Proteomes" id="UP000437065"/>
    </source>
</evidence>
<dbReference type="InterPro" id="IPR057178">
    <property type="entry name" value="DUF7856"/>
</dbReference>
<sequence length="311" mass="33182">MPRSAPAEAATLRRAAEAGTVEGACAVLDLDPDDPLATLTDRPPSLWRALAAAARERGREHPLDDERRRLRTELEAVDADVDDAGDASDALAAARRRAATAGADVERLREQAATLRGRLTQARERTSADTEADSDAAETTVDALRAEFEAATRALTEAETERVAAEQALADAVERSRAARDARERRLHLRDALTNRRREIRRDLAREVYPAFVDAVATFRSNAACILGGDSATRDSGVGDSDAHGTASDGSLTARPGDGPDDFDGDAVVAHAAAVRIADRADPVVVAVDRFPSPEKVHEWLGSPVVFVAPD</sequence>
<proteinExistence type="predicted"/>
<organism evidence="2 3">
    <name type="scientific">Halobaculum saliterrae</name>
    <dbReference type="NCBI Taxonomy" id="2073113"/>
    <lineage>
        <taxon>Archaea</taxon>
        <taxon>Methanobacteriati</taxon>
        <taxon>Methanobacteriota</taxon>
        <taxon>Stenosarchaea group</taxon>
        <taxon>Halobacteria</taxon>
        <taxon>Halobacteriales</taxon>
        <taxon>Haloferacaceae</taxon>
        <taxon>Halobaculum</taxon>
    </lineage>
</organism>
<dbReference type="Pfam" id="PF25254">
    <property type="entry name" value="DUF7856"/>
    <property type="match status" value="2"/>
</dbReference>
<comment type="caution">
    <text evidence="2">The sequence shown here is derived from an EMBL/GenBank/DDBJ whole genome shotgun (WGS) entry which is preliminary data.</text>
</comment>
<reference evidence="2 3" key="1">
    <citation type="submission" date="2019-12" db="EMBL/GenBank/DDBJ databases">
        <title>Isolation and characterization of three novel carbon monoxide-oxidizing members of Halobacteria from salione crusts and soils.</title>
        <authorList>
            <person name="Myers M.R."/>
            <person name="King G.M."/>
        </authorList>
    </citation>
    <scope>NUCLEOTIDE SEQUENCE [LARGE SCALE GENOMIC DNA]</scope>
    <source>
        <strain evidence="2 3">WSA2</strain>
    </source>
</reference>
<protein>
    <submittedName>
        <fullName evidence="2">Uncharacterized protein</fullName>
    </submittedName>
</protein>
<gene>
    <name evidence="2" type="ORF">GRX01_10395</name>
</gene>
<dbReference type="Proteomes" id="UP000437065">
    <property type="component" value="Unassembled WGS sequence"/>
</dbReference>
<feature type="region of interest" description="Disordered" evidence="1">
    <location>
        <begin position="118"/>
        <end position="137"/>
    </location>
</feature>
<evidence type="ECO:0000313" key="2">
    <source>
        <dbReference type="EMBL" id="MXR41743.1"/>
    </source>
</evidence>
<dbReference type="EMBL" id="WUUS01000006">
    <property type="protein sequence ID" value="MXR41743.1"/>
    <property type="molecule type" value="Genomic_DNA"/>
</dbReference>
<evidence type="ECO:0000256" key="1">
    <source>
        <dbReference type="SAM" id="MobiDB-lite"/>
    </source>
</evidence>
<dbReference type="AlphaFoldDB" id="A0A6B0SYN8"/>
<accession>A0A6B0SYN8</accession>
<dbReference type="RefSeq" id="WP_159666776.1">
    <property type="nucleotide sequence ID" value="NZ_WUUS01000006.1"/>
</dbReference>